<dbReference type="EMBL" id="CP020083">
    <property type="protein sequence ID" value="ASR50548.1"/>
    <property type="molecule type" value="Genomic_DNA"/>
</dbReference>
<protein>
    <submittedName>
        <fullName evidence="2">Folate-binding protein YgfZ</fullName>
    </submittedName>
</protein>
<name>A0ABN5B2H4_9SPHN</name>
<evidence type="ECO:0000313" key="2">
    <source>
        <dbReference type="EMBL" id="ASR50548.1"/>
    </source>
</evidence>
<gene>
    <name evidence="2" type="ORF">B5J99_02915</name>
</gene>
<dbReference type="RefSeq" id="WP_069050770.1">
    <property type="nucleotide sequence ID" value="NZ_CP020083.1"/>
</dbReference>
<dbReference type="PANTHER" id="PTHR22602">
    <property type="entry name" value="TRANSFERASE CAF17, MITOCHONDRIAL-RELATED"/>
    <property type="match status" value="1"/>
</dbReference>
<dbReference type="Gene3D" id="3.30.1360.120">
    <property type="entry name" value="Probable tRNA modification gtpase trme, domain 1"/>
    <property type="match status" value="1"/>
</dbReference>
<evidence type="ECO:0000256" key="1">
    <source>
        <dbReference type="ARBA" id="ARBA00022946"/>
    </source>
</evidence>
<evidence type="ECO:0000313" key="3">
    <source>
        <dbReference type="Proteomes" id="UP000258016"/>
    </source>
</evidence>
<organism evidence="2 3">
    <name type="scientific">Blastomonas fulva</name>
    <dbReference type="NCBI Taxonomy" id="1550728"/>
    <lineage>
        <taxon>Bacteria</taxon>
        <taxon>Pseudomonadati</taxon>
        <taxon>Pseudomonadota</taxon>
        <taxon>Alphaproteobacteria</taxon>
        <taxon>Sphingomonadales</taxon>
        <taxon>Sphingomonadaceae</taxon>
        <taxon>Blastomonas</taxon>
    </lineage>
</organism>
<keyword evidence="1" id="KW-0809">Transit peptide</keyword>
<proteinExistence type="predicted"/>
<reference evidence="2 3" key="1">
    <citation type="submission" date="2017-03" db="EMBL/GenBank/DDBJ databases">
        <title>Complete genome sequence of Blastomonas fulva degrading microcsystin LR.</title>
        <authorList>
            <person name="Lee H.-g."/>
            <person name="Jin L."/>
            <person name="oh H.-M."/>
        </authorList>
    </citation>
    <scope>NUCLEOTIDE SEQUENCE [LARGE SCALE GENOMIC DNA]</scope>
    <source>
        <strain evidence="2 3">T2</strain>
    </source>
</reference>
<sequence>MSSHSTLTQRALVRLSPTDPAEDVRGFLQGLVTQDMRRVLPGNPQYGALLSAQGKTLFDFLLWDDGADVLIDCARDAAGDLAKRLTLYRLRRRISIAREETLCVHWSPEPVEGASPDPRLAALGWRWLAPESGDTGADERWRAHRLALGVAEGAGELGDILWLETNAVELNGVSFDKGCYVGQENTARMNWRQKVNRRIVVLPIAAADPKRQKIAHEDLGLSVEHRRTEDLAALDLPQWQRAALA</sequence>
<dbReference type="GeneID" id="303484523"/>
<accession>A0ABN5B2H4</accession>
<dbReference type="InterPro" id="IPR045179">
    <property type="entry name" value="YgfZ/GcvT"/>
</dbReference>
<dbReference type="Proteomes" id="UP000258016">
    <property type="component" value="Chromosome"/>
</dbReference>
<dbReference type="NCBIfam" id="TIGR03317">
    <property type="entry name" value="ygfZ_signature"/>
    <property type="match status" value="1"/>
</dbReference>
<dbReference type="InterPro" id="IPR017703">
    <property type="entry name" value="YgfZ/GCV_T_CS"/>
</dbReference>
<dbReference type="Gene3D" id="2.40.30.160">
    <property type="match status" value="1"/>
</dbReference>
<dbReference type="InterPro" id="IPR027266">
    <property type="entry name" value="TrmE/GcvT-like"/>
</dbReference>
<keyword evidence="3" id="KW-1185">Reference proteome</keyword>
<dbReference type="SUPFAM" id="SSF103025">
    <property type="entry name" value="Folate-binding domain"/>
    <property type="match status" value="1"/>
</dbReference>
<dbReference type="PANTHER" id="PTHR22602:SF0">
    <property type="entry name" value="TRANSFERASE CAF17, MITOCHONDRIAL-RELATED"/>
    <property type="match status" value="1"/>
</dbReference>